<evidence type="ECO:0000313" key="1">
    <source>
        <dbReference type="EMBL" id="KAJ1349056.1"/>
    </source>
</evidence>
<sequence length="83" mass="8924">MSQFTLSFACEAKEIGKLHDSVSERALLEVLDCGRLADMLNNSTIGACVLPLSIVSEESIMMKRRLIAMSDDGGGCVVECVSQ</sequence>
<dbReference type="AlphaFoldDB" id="A0AAD5MH35"/>
<dbReference type="Proteomes" id="UP001196413">
    <property type="component" value="Unassembled WGS sequence"/>
</dbReference>
<evidence type="ECO:0000313" key="2">
    <source>
        <dbReference type="Proteomes" id="UP001196413"/>
    </source>
</evidence>
<organism evidence="1 2">
    <name type="scientific">Parelaphostrongylus tenuis</name>
    <name type="common">Meningeal worm</name>
    <dbReference type="NCBI Taxonomy" id="148309"/>
    <lineage>
        <taxon>Eukaryota</taxon>
        <taxon>Metazoa</taxon>
        <taxon>Ecdysozoa</taxon>
        <taxon>Nematoda</taxon>
        <taxon>Chromadorea</taxon>
        <taxon>Rhabditida</taxon>
        <taxon>Rhabditina</taxon>
        <taxon>Rhabditomorpha</taxon>
        <taxon>Strongyloidea</taxon>
        <taxon>Metastrongylidae</taxon>
        <taxon>Parelaphostrongylus</taxon>
    </lineage>
</organism>
<reference evidence="1" key="1">
    <citation type="submission" date="2021-06" db="EMBL/GenBank/DDBJ databases">
        <title>Parelaphostrongylus tenuis whole genome reference sequence.</title>
        <authorList>
            <person name="Garwood T.J."/>
            <person name="Larsen P.A."/>
            <person name="Fountain-Jones N.M."/>
            <person name="Garbe J.R."/>
            <person name="Macchietto M.G."/>
            <person name="Kania S.A."/>
            <person name="Gerhold R.W."/>
            <person name="Richards J.E."/>
            <person name="Wolf T.M."/>
        </authorList>
    </citation>
    <scope>NUCLEOTIDE SEQUENCE</scope>
    <source>
        <strain evidence="1">MNPRO001-30</strain>
        <tissue evidence="1">Meninges</tissue>
    </source>
</reference>
<dbReference type="EMBL" id="JAHQIW010000605">
    <property type="protein sequence ID" value="KAJ1349056.1"/>
    <property type="molecule type" value="Genomic_DNA"/>
</dbReference>
<comment type="caution">
    <text evidence="1">The sequence shown here is derived from an EMBL/GenBank/DDBJ whole genome shotgun (WGS) entry which is preliminary data.</text>
</comment>
<name>A0AAD5MH35_PARTN</name>
<proteinExistence type="predicted"/>
<accession>A0AAD5MH35</accession>
<gene>
    <name evidence="1" type="ORF">KIN20_004497</name>
</gene>
<protein>
    <submittedName>
        <fullName evidence="1">Uncharacterized protein</fullName>
    </submittedName>
</protein>
<keyword evidence="2" id="KW-1185">Reference proteome</keyword>